<evidence type="ECO:0008006" key="3">
    <source>
        <dbReference type="Google" id="ProtNLM"/>
    </source>
</evidence>
<comment type="caution">
    <text evidence="1">The sequence shown here is derived from an EMBL/GenBank/DDBJ whole genome shotgun (WGS) entry which is preliminary data.</text>
</comment>
<proteinExistence type="predicted"/>
<dbReference type="AlphaFoldDB" id="A0AAV0EZ11"/>
<evidence type="ECO:0000313" key="1">
    <source>
        <dbReference type="EMBL" id="CAH9128449.1"/>
    </source>
</evidence>
<accession>A0AAV0EZ11</accession>
<organism evidence="1 2">
    <name type="scientific">Cuscuta epithymum</name>
    <dbReference type="NCBI Taxonomy" id="186058"/>
    <lineage>
        <taxon>Eukaryota</taxon>
        <taxon>Viridiplantae</taxon>
        <taxon>Streptophyta</taxon>
        <taxon>Embryophyta</taxon>
        <taxon>Tracheophyta</taxon>
        <taxon>Spermatophyta</taxon>
        <taxon>Magnoliopsida</taxon>
        <taxon>eudicotyledons</taxon>
        <taxon>Gunneridae</taxon>
        <taxon>Pentapetalae</taxon>
        <taxon>asterids</taxon>
        <taxon>lamiids</taxon>
        <taxon>Solanales</taxon>
        <taxon>Convolvulaceae</taxon>
        <taxon>Cuscuteae</taxon>
        <taxon>Cuscuta</taxon>
        <taxon>Cuscuta subgen. Cuscuta</taxon>
    </lineage>
</organism>
<dbReference type="InterPro" id="IPR002885">
    <property type="entry name" value="PPR_rpt"/>
</dbReference>
<dbReference type="NCBIfam" id="TIGR00756">
    <property type="entry name" value="PPR"/>
    <property type="match status" value="1"/>
</dbReference>
<gene>
    <name evidence="1" type="ORF">CEPIT_LOCUS29090</name>
</gene>
<name>A0AAV0EZ11_9ASTE</name>
<reference evidence="1" key="1">
    <citation type="submission" date="2022-07" db="EMBL/GenBank/DDBJ databases">
        <authorList>
            <person name="Macas J."/>
            <person name="Novak P."/>
            <person name="Neumann P."/>
        </authorList>
    </citation>
    <scope>NUCLEOTIDE SEQUENCE</scope>
</reference>
<dbReference type="Proteomes" id="UP001152523">
    <property type="component" value="Unassembled WGS sequence"/>
</dbReference>
<dbReference type="EMBL" id="CAMAPF010000949">
    <property type="protein sequence ID" value="CAH9128449.1"/>
    <property type="molecule type" value="Genomic_DNA"/>
</dbReference>
<protein>
    <recommendedName>
        <fullName evidence="3">Pentatricopeptide repeat-containing protein</fullName>
    </recommendedName>
</protein>
<evidence type="ECO:0000313" key="2">
    <source>
        <dbReference type="Proteomes" id="UP001152523"/>
    </source>
</evidence>
<sequence length="119" mass="13046">MAVQLSSPSLSSNLWSQSAVERSSPSWLFRYSTVKFATPSVEIPSPTQIHSRGGFCKAGNVDKACQIYAKMKGSVSTSEVDMYFETDMGNSAVKPNLVSHYIWSFSGWSMQSTSGKRCS</sequence>
<keyword evidence="2" id="KW-1185">Reference proteome</keyword>